<dbReference type="PANTHER" id="PTHR43595">
    <property type="entry name" value="37S RIBOSOMAL PROTEIN S26, MITOCHONDRIAL"/>
    <property type="match status" value="1"/>
</dbReference>
<dbReference type="AlphaFoldDB" id="A0A1M4W485"/>
<dbReference type="PRINTS" id="PR01703">
    <property type="entry name" value="MNSODISMTASE"/>
</dbReference>
<dbReference type="SUPFAM" id="SSF54719">
    <property type="entry name" value="Fe,Mn superoxide dismutase (SOD), C-terminal domain"/>
    <property type="match status" value="1"/>
</dbReference>
<dbReference type="RefSeq" id="WP_425290432.1">
    <property type="nucleotide sequence ID" value="NZ_FQVM01000010.1"/>
</dbReference>
<dbReference type="SUPFAM" id="SSF46609">
    <property type="entry name" value="Fe,Mn superoxide dismutase (SOD), N-terminal domain"/>
    <property type="match status" value="1"/>
</dbReference>
<feature type="binding site" evidence="5">
    <location>
        <position position="191"/>
    </location>
    <ligand>
        <name>Mn(2+)</name>
        <dbReference type="ChEBI" id="CHEBI:29035"/>
    </ligand>
</feature>
<evidence type="ECO:0000256" key="1">
    <source>
        <dbReference type="ARBA" id="ARBA00008714"/>
    </source>
</evidence>
<name>A0A1M4W485_9CLOT</name>
<dbReference type="Gene3D" id="3.55.40.20">
    <property type="entry name" value="Iron/manganese superoxide dismutase, C-terminal domain"/>
    <property type="match status" value="1"/>
</dbReference>
<dbReference type="GO" id="GO:0004784">
    <property type="term" value="F:superoxide dismutase activity"/>
    <property type="evidence" value="ECO:0007669"/>
    <property type="project" value="UniProtKB-EC"/>
</dbReference>
<dbReference type="Gene3D" id="1.10.287.990">
    <property type="entry name" value="Fe,Mn superoxide dismutase (SOD) domain"/>
    <property type="match status" value="1"/>
</dbReference>
<dbReference type="PIRSF" id="PIRSF000349">
    <property type="entry name" value="SODismutase"/>
    <property type="match status" value="1"/>
</dbReference>
<keyword evidence="4 6" id="KW-0560">Oxidoreductase</keyword>
<evidence type="ECO:0000259" key="8">
    <source>
        <dbReference type="Pfam" id="PF00081"/>
    </source>
</evidence>
<comment type="catalytic activity">
    <reaction evidence="6">
        <text>2 superoxide + 2 H(+) = H2O2 + O2</text>
        <dbReference type="Rhea" id="RHEA:20696"/>
        <dbReference type="ChEBI" id="CHEBI:15378"/>
        <dbReference type="ChEBI" id="CHEBI:15379"/>
        <dbReference type="ChEBI" id="CHEBI:16240"/>
        <dbReference type="ChEBI" id="CHEBI:18421"/>
        <dbReference type="EC" id="1.15.1.1"/>
    </reaction>
</comment>
<dbReference type="InterPro" id="IPR019832">
    <property type="entry name" value="Mn/Fe_SOD_C"/>
</dbReference>
<gene>
    <name evidence="10" type="ORF">SAMN05443638_11055</name>
</gene>
<evidence type="ECO:0000256" key="6">
    <source>
        <dbReference type="RuleBase" id="RU000414"/>
    </source>
</evidence>
<dbReference type="InterPro" id="IPR019831">
    <property type="entry name" value="Mn/Fe_SOD_N"/>
</dbReference>
<keyword evidence="7" id="KW-0732">Signal</keyword>
<evidence type="ECO:0000256" key="4">
    <source>
        <dbReference type="ARBA" id="ARBA00023002"/>
    </source>
</evidence>
<accession>A0A1M4W485</accession>
<evidence type="ECO:0000256" key="5">
    <source>
        <dbReference type="PIRSR" id="PIRSR000349-1"/>
    </source>
</evidence>
<evidence type="ECO:0000256" key="7">
    <source>
        <dbReference type="SAM" id="SignalP"/>
    </source>
</evidence>
<proteinExistence type="inferred from homology"/>
<evidence type="ECO:0000313" key="10">
    <source>
        <dbReference type="EMBL" id="SHE76048.1"/>
    </source>
</evidence>
<dbReference type="GO" id="GO:0046872">
    <property type="term" value="F:metal ion binding"/>
    <property type="evidence" value="ECO:0007669"/>
    <property type="project" value="UniProtKB-KW"/>
</dbReference>
<evidence type="ECO:0000259" key="9">
    <source>
        <dbReference type="Pfam" id="PF02777"/>
    </source>
</evidence>
<dbReference type="STRING" id="1533.SAMN05443638_11055"/>
<evidence type="ECO:0000256" key="3">
    <source>
        <dbReference type="ARBA" id="ARBA00022723"/>
    </source>
</evidence>
<sequence>MKKLIVFLLIIICINTTKVFANDKVPEKFTLPPLKYSYDALEPYIDKKTMIIHHDKHHGTYVDNLNKALEKYPEYYKFKIDELLLNLDKLPEEIRETVKNNGGGHYNHSLFWEVMGPNGKGEPKGNILKAIEKDFTSFEKFKEEFKKAALSRFGSGWAWLLKDQDGNLKIVTTANQDIPDISRYKPVLLLDVWEHAYYLKYLNKRADYIDNWWNVVNWDKVEELYNKNM</sequence>
<dbReference type="GO" id="GO:0005737">
    <property type="term" value="C:cytoplasm"/>
    <property type="evidence" value="ECO:0007669"/>
    <property type="project" value="TreeGrafter"/>
</dbReference>
<dbReference type="Pfam" id="PF00081">
    <property type="entry name" value="Sod_Fe_N"/>
    <property type="match status" value="1"/>
</dbReference>
<dbReference type="FunFam" id="3.55.40.20:FF:000001">
    <property type="entry name" value="Superoxide dismutase"/>
    <property type="match status" value="1"/>
</dbReference>
<evidence type="ECO:0000313" key="11">
    <source>
        <dbReference type="Proteomes" id="UP000184035"/>
    </source>
</evidence>
<dbReference type="EC" id="1.15.1.1" evidence="2 6"/>
<dbReference type="Proteomes" id="UP000184035">
    <property type="component" value="Unassembled WGS sequence"/>
</dbReference>
<feature type="binding site" evidence="5">
    <location>
        <position position="53"/>
    </location>
    <ligand>
        <name>Mn(2+)</name>
        <dbReference type="ChEBI" id="CHEBI:29035"/>
    </ligand>
</feature>
<protein>
    <recommendedName>
        <fullName evidence="2 6">Superoxide dismutase</fullName>
        <ecNumber evidence="2 6">1.15.1.1</ecNumber>
    </recommendedName>
</protein>
<feature type="domain" description="Manganese/iron superoxide dismutase N-terminal" evidence="8">
    <location>
        <begin position="28"/>
        <end position="115"/>
    </location>
</feature>
<evidence type="ECO:0000256" key="2">
    <source>
        <dbReference type="ARBA" id="ARBA00012682"/>
    </source>
</evidence>
<dbReference type="InterPro" id="IPR019833">
    <property type="entry name" value="Mn/Fe_SOD_BS"/>
</dbReference>
<dbReference type="EMBL" id="FQVM01000010">
    <property type="protein sequence ID" value="SHE76048.1"/>
    <property type="molecule type" value="Genomic_DNA"/>
</dbReference>
<comment type="function">
    <text evidence="6">Destroys radicals which are normally produced within the cells and which are toxic to biological systems.</text>
</comment>
<keyword evidence="11" id="KW-1185">Reference proteome</keyword>
<dbReference type="FunFam" id="1.10.287.990:FF:000001">
    <property type="entry name" value="Superoxide dismutase"/>
    <property type="match status" value="1"/>
</dbReference>
<feature type="signal peptide" evidence="7">
    <location>
        <begin position="1"/>
        <end position="21"/>
    </location>
</feature>
<dbReference type="InterPro" id="IPR036314">
    <property type="entry name" value="SOD_C_sf"/>
</dbReference>
<feature type="binding site" evidence="5">
    <location>
        <position position="195"/>
    </location>
    <ligand>
        <name>Mn(2+)</name>
        <dbReference type="ChEBI" id="CHEBI:29035"/>
    </ligand>
</feature>
<reference evidence="10 11" key="1">
    <citation type="submission" date="2016-11" db="EMBL/GenBank/DDBJ databases">
        <authorList>
            <person name="Jaros S."/>
            <person name="Januszkiewicz K."/>
            <person name="Wedrychowicz H."/>
        </authorList>
    </citation>
    <scope>NUCLEOTIDE SEQUENCE [LARGE SCALE GENOMIC DNA]</scope>
    <source>
        <strain evidence="10 11">DSM 2631</strain>
    </source>
</reference>
<dbReference type="PANTHER" id="PTHR43595:SF2">
    <property type="entry name" value="SMALL RIBOSOMAL SUBUNIT PROTEIN MS42"/>
    <property type="match status" value="1"/>
</dbReference>
<keyword evidence="3 5" id="KW-0479">Metal-binding</keyword>
<feature type="domain" description="Manganese/iron superoxide dismutase C-terminal" evidence="9">
    <location>
        <begin position="123"/>
        <end position="223"/>
    </location>
</feature>
<feature type="chain" id="PRO_5012883496" description="Superoxide dismutase" evidence="7">
    <location>
        <begin position="22"/>
        <end position="229"/>
    </location>
</feature>
<dbReference type="InterPro" id="IPR001189">
    <property type="entry name" value="Mn/Fe_SOD"/>
</dbReference>
<dbReference type="Pfam" id="PF02777">
    <property type="entry name" value="Sod_Fe_C"/>
    <property type="match status" value="1"/>
</dbReference>
<dbReference type="PROSITE" id="PS00088">
    <property type="entry name" value="SOD_MN"/>
    <property type="match status" value="1"/>
</dbReference>
<dbReference type="InterPro" id="IPR036324">
    <property type="entry name" value="Mn/Fe_SOD_N_sf"/>
</dbReference>
<comment type="similarity">
    <text evidence="1 6">Belongs to the iron/manganese superoxide dismutase family.</text>
</comment>
<feature type="binding site" evidence="5">
    <location>
        <position position="108"/>
    </location>
    <ligand>
        <name>Mn(2+)</name>
        <dbReference type="ChEBI" id="CHEBI:29035"/>
    </ligand>
</feature>
<organism evidence="10 11">
    <name type="scientific">Clostridium fallax</name>
    <dbReference type="NCBI Taxonomy" id="1533"/>
    <lineage>
        <taxon>Bacteria</taxon>
        <taxon>Bacillati</taxon>
        <taxon>Bacillota</taxon>
        <taxon>Clostridia</taxon>
        <taxon>Eubacteriales</taxon>
        <taxon>Clostridiaceae</taxon>
        <taxon>Clostridium</taxon>
    </lineage>
</organism>